<dbReference type="Proteomes" id="UP000078316">
    <property type="component" value="Unassembled WGS sequence"/>
</dbReference>
<dbReference type="InterPro" id="IPR036291">
    <property type="entry name" value="NAD(P)-bd_dom_sf"/>
</dbReference>
<dbReference type="STRING" id="427683.A5481_00825"/>
<dbReference type="SUPFAM" id="SSF51735">
    <property type="entry name" value="NAD(P)-binding Rossmann-fold domains"/>
    <property type="match status" value="1"/>
</dbReference>
<evidence type="ECO:0000313" key="3">
    <source>
        <dbReference type="EMBL" id="OAS27688.1"/>
    </source>
</evidence>
<protein>
    <submittedName>
        <fullName evidence="3">2-deoxy-D-gluconate 3-dehydrogenase</fullName>
    </submittedName>
</protein>
<dbReference type="PANTHER" id="PTHR42760:SF40">
    <property type="entry name" value="3-OXOACYL-[ACYL-CARRIER-PROTEIN] REDUCTASE, CHLOROPLASTIC"/>
    <property type="match status" value="1"/>
</dbReference>
<evidence type="ECO:0000259" key="2">
    <source>
        <dbReference type="SMART" id="SM00822"/>
    </source>
</evidence>
<dbReference type="PRINTS" id="PR00081">
    <property type="entry name" value="GDHRDH"/>
</dbReference>
<feature type="domain" description="Ketoreductase" evidence="2">
    <location>
        <begin position="15"/>
        <end position="205"/>
    </location>
</feature>
<gene>
    <name evidence="3" type="ORF">A5481_00825</name>
</gene>
<comment type="similarity">
    <text evidence="1">Belongs to the short-chain dehydrogenases/reductases (SDR) family.</text>
</comment>
<dbReference type="InterPro" id="IPR057326">
    <property type="entry name" value="KR_dom"/>
</dbReference>
<dbReference type="AlphaFoldDB" id="A0A179SIQ6"/>
<reference evidence="3 4" key="1">
    <citation type="submission" date="2016-04" db="EMBL/GenBank/DDBJ databases">
        <authorList>
            <person name="Evans L.H."/>
            <person name="Alamgir A."/>
            <person name="Owens N."/>
            <person name="Weber N.D."/>
            <person name="Virtaneva K."/>
            <person name="Barbian K."/>
            <person name="Babar A."/>
            <person name="Rosenke K."/>
        </authorList>
    </citation>
    <scope>NUCLEOTIDE SEQUENCE [LARGE SCALE GENOMIC DNA]</scope>
    <source>
        <strain evidence="3 4">PMB02</strain>
    </source>
</reference>
<dbReference type="InterPro" id="IPR020904">
    <property type="entry name" value="Sc_DH/Rdtase_CS"/>
</dbReference>
<comment type="caution">
    <text evidence="3">The sequence shown here is derived from an EMBL/GenBank/DDBJ whole genome shotgun (WGS) entry which is preliminary data.</text>
</comment>
<proteinExistence type="inferred from homology"/>
<dbReference type="RefSeq" id="WP_048434592.1">
    <property type="nucleotide sequence ID" value="NZ_LWHQ01000002.1"/>
</dbReference>
<dbReference type="PRINTS" id="PR00080">
    <property type="entry name" value="SDRFAMILY"/>
</dbReference>
<dbReference type="EMBL" id="LWHQ01000002">
    <property type="protein sequence ID" value="OAS27688.1"/>
    <property type="molecule type" value="Genomic_DNA"/>
</dbReference>
<accession>A0A179SIQ6</accession>
<dbReference type="PROSITE" id="PS00061">
    <property type="entry name" value="ADH_SHORT"/>
    <property type="match status" value="1"/>
</dbReference>
<evidence type="ECO:0000313" key="4">
    <source>
        <dbReference type="Proteomes" id="UP000078316"/>
    </source>
</evidence>
<dbReference type="GO" id="GO:0016616">
    <property type="term" value="F:oxidoreductase activity, acting on the CH-OH group of donors, NAD or NADP as acceptor"/>
    <property type="evidence" value="ECO:0007669"/>
    <property type="project" value="TreeGrafter"/>
</dbReference>
<organism evidence="3 4">
    <name type="scientific">Methylobacterium platani</name>
    <dbReference type="NCBI Taxonomy" id="427683"/>
    <lineage>
        <taxon>Bacteria</taxon>
        <taxon>Pseudomonadati</taxon>
        <taxon>Pseudomonadota</taxon>
        <taxon>Alphaproteobacteria</taxon>
        <taxon>Hyphomicrobiales</taxon>
        <taxon>Methylobacteriaceae</taxon>
        <taxon>Methylobacterium</taxon>
    </lineage>
</organism>
<dbReference type="FunFam" id="3.40.50.720:FF:000084">
    <property type="entry name" value="Short-chain dehydrogenase reductase"/>
    <property type="match status" value="1"/>
</dbReference>
<name>A0A179SIQ6_9HYPH</name>
<dbReference type="Pfam" id="PF13561">
    <property type="entry name" value="adh_short_C2"/>
    <property type="match status" value="1"/>
</dbReference>
<dbReference type="PANTHER" id="PTHR42760">
    <property type="entry name" value="SHORT-CHAIN DEHYDROGENASES/REDUCTASES FAMILY MEMBER"/>
    <property type="match status" value="1"/>
</dbReference>
<dbReference type="GO" id="GO:0030497">
    <property type="term" value="P:fatty acid elongation"/>
    <property type="evidence" value="ECO:0007669"/>
    <property type="project" value="TreeGrafter"/>
</dbReference>
<dbReference type="InterPro" id="IPR002347">
    <property type="entry name" value="SDR_fam"/>
</dbReference>
<dbReference type="SMART" id="SM00822">
    <property type="entry name" value="PKS_KR"/>
    <property type="match status" value="1"/>
</dbReference>
<sequence>MTERPVAGLFDLTGRVAVVTGGNGGIGLGMAEALAGAGCAVSIWGRDEAKNGRALQRLEAAGSPVAAEICDVADPDSVRRAFDATLARFGRVDGMFANAGVAGGGRRSFLEREPEEWRQTFAVNLDGVVASFQVAARHMAERAGAGDAFGRLVATSSVASLLGAARNEHYGATKGALNAMVRALAVELARYGVTANAILPGWIESDMTAGLMANEKFVTLNLPRIPARRFGRPEDFGGIAVYLMSGASAYHTGQVLVIDGGYTVA</sequence>
<dbReference type="OrthoDB" id="9796652at2"/>
<dbReference type="Gene3D" id="3.40.50.720">
    <property type="entry name" value="NAD(P)-binding Rossmann-like Domain"/>
    <property type="match status" value="1"/>
</dbReference>
<evidence type="ECO:0000256" key="1">
    <source>
        <dbReference type="ARBA" id="ARBA00006484"/>
    </source>
</evidence>